<dbReference type="InterPro" id="IPR001867">
    <property type="entry name" value="OmpR/PhoB-type_DNA-bd"/>
</dbReference>
<dbReference type="Gene3D" id="1.10.10.10">
    <property type="entry name" value="Winged helix-like DNA-binding domain superfamily/Winged helix DNA-binding domain"/>
    <property type="match status" value="1"/>
</dbReference>
<feature type="compositionally biased region" description="Polar residues" evidence="5">
    <location>
        <begin position="794"/>
        <end position="805"/>
    </location>
</feature>
<dbReference type="Gene3D" id="3.40.50.300">
    <property type="entry name" value="P-loop containing nucleotide triphosphate hydrolases"/>
    <property type="match status" value="1"/>
</dbReference>
<dbReference type="RefSeq" id="WP_130345914.1">
    <property type="nucleotide sequence ID" value="NZ_SGWQ01000007.1"/>
</dbReference>
<sequence>MIYRVLGPLELRDRSGAPVGISGDQLRSLLSVLLARAGSWVELDTLIDALWGEAPPASARRGVKHKIWQLRQVLTHTGTEAAVEGRPGAYRLVIGRGELDSRVFTDAIASARTEQARGDHAAAVETFTRALDLWRGEPFASLGGTAVDFAAPEAARLTELRWDARDGLTEALLALDRTSEAIGILRACLSEDPLREPLWCRLMEALHRADRRAEALNAFAHARRVLVDELGMEPGPDMRRLHERILLTEDEEPTAEATTQRSANFLPPEVSDFTGRGDELRDLRLRAATHTGEGTVPLVVVVDGTVGVGKTSFALHAAHLLAGEFPDAQLHVDLRGHRTGRGSGVTDALRTLLDALGTPSIADGQDARTAQWRARMAGRRAIVLLDDVTDVDQVRALLPASGSCLVLVTSRHRLSGLDGAHTITLSPMPESDSVALLSRVLDDERARDTAALAGIAAKCGHLPLAVRVAGNRLRRHRQWTLEQFADRLAANPLDELRTDDIEVAARIEASYLRLDDPAQRMFRLLGVCPVPEVDTLAAAALAGVREQDAERLLERLAEVHLVSGSGRYRMPELVRSYAGVAARRDESGRRRKAAIDRVLDFYLHATTAVADRLDRESTHRVRDRGRTALTLPDVHTRKQARTWLAAEHPNVVAAQHYAAEHGQRTHAKRLAELIAVLAPLCAIQEAAPIERGRFVLPGRYGATGSVAAAAAVLAAAAAGTASSGPTNWFDADARGGTESSGEQAPSGQDSAPAGPAIDAPVAAEPEPVPVAPPVVAPPPAAPPAAPPAQEAKSPVTQQINSQLRTATKPVAQKPAPVTTQQPVRRTVNPQSFIDAGIAAGTQWYDWRR</sequence>
<dbReference type="OrthoDB" id="3817100at2"/>
<gene>
    <name evidence="8" type="ORF">EV193_10791</name>
</gene>
<dbReference type="GO" id="GO:0006355">
    <property type="term" value="P:regulation of DNA-templated transcription"/>
    <property type="evidence" value="ECO:0007669"/>
    <property type="project" value="InterPro"/>
</dbReference>
<dbReference type="CDD" id="cd15831">
    <property type="entry name" value="BTAD"/>
    <property type="match status" value="1"/>
</dbReference>
<dbReference type="InterPro" id="IPR016032">
    <property type="entry name" value="Sig_transdc_resp-reg_C-effctor"/>
</dbReference>
<evidence type="ECO:0000256" key="5">
    <source>
        <dbReference type="SAM" id="MobiDB-lite"/>
    </source>
</evidence>
<evidence type="ECO:0000259" key="6">
    <source>
        <dbReference type="SMART" id="SM00862"/>
    </source>
</evidence>
<feature type="domain" description="OmpR/PhoB-type" evidence="6">
    <location>
        <begin position="16"/>
        <end position="92"/>
    </location>
</feature>
<feature type="compositionally biased region" description="Polar residues" evidence="5">
    <location>
        <begin position="737"/>
        <end position="749"/>
    </location>
</feature>
<dbReference type="Gene3D" id="1.25.40.10">
    <property type="entry name" value="Tetratricopeptide repeat domain"/>
    <property type="match status" value="1"/>
</dbReference>
<dbReference type="AlphaFoldDB" id="A0A4Q7KKK6"/>
<dbReference type="InterPro" id="IPR027417">
    <property type="entry name" value="P-loop_NTPase"/>
</dbReference>
<dbReference type="SUPFAM" id="SSF48452">
    <property type="entry name" value="TPR-like"/>
    <property type="match status" value="1"/>
</dbReference>
<comment type="caution">
    <text evidence="8">The sequence shown here is derived from an EMBL/GenBank/DDBJ whole genome shotgun (WGS) entry which is preliminary data.</text>
</comment>
<keyword evidence="3 8" id="KW-0238">DNA-binding</keyword>
<dbReference type="PANTHER" id="PTHR35807">
    <property type="entry name" value="TRANSCRIPTIONAL REGULATOR REDD-RELATED"/>
    <property type="match status" value="1"/>
</dbReference>
<name>A0A4Q7KKK6_9PSEU</name>
<keyword evidence="4" id="KW-0804">Transcription</keyword>
<feature type="domain" description="Bacterial transcriptional activator" evidence="7">
    <location>
        <begin position="99"/>
        <end position="246"/>
    </location>
</feature>
<dbReference type="GO" id="GO:0003677">
    <property type="term" value="F:DNA binding"/>
    <property type="evidence" value="ECO:0007669"/>
    <property type="project" value="UniProtKB-KW"/>
</dbReference>
<dbReference type="SUPFAM" id="SSF46894">
    <property type="entry name" value="C-terminal effector domain of the bipartite response regulators"/>
    <property type="match status" value="1"/>
</dbReference>
<evidence type="ECO:0000256" key="1">
    <source>
        <dbReference type="ARBA" id="ARBA00005820"/>
    </source>
</evidence>
<feature type="compositionally biased region" description="Polar residues" evidence="5">
    <location>
        <begin position="817"/>
        <end position="826"/>
    </location>
</feature>
<dbReference type="SUPFAM" id="SSF52540">
    <property type="entry name" value="P-loop containing nucleoside triphosphate hydrolases"/>
    <property type="match status" value="1"/>
</dbReference>
<feature type="compositionally biased region" description="Pro residues" evidence="5">
    <location>
        <begin position="766"/>
        <end position="786"/>
    </location>
</feature>
<evidence type="ECO:0000256" key="4">
    <source>
        <dbReference type="ARBA" id="ARBA00023163"/>
    </source>
</evidence>
<dbReference type="GO" id="GO:0000160">
    <property type="term" value="P:phosphorelay signal transduction system"/>
    <property type="evidence" value="ECO:0007669"/>
    <property type="project" value="InterPro"/>
</dbReference>
<evidence type="ECO:0000256" key="3">
    <source>
        <dbReference type="ARBA" id="ARBA00023125"/>
    </source>
</evidence>
<keyword evidence="2" id="KW-0805">Transcription regulation</keyword>
<dbReference type="Pfam" id="PF03704">
    <property type="entry name" value="BTAD"/>
    <property type="match status" value="1"/>
</dbReference>
<accession>A0A4Q7KKK6</accession>
<dbReference type="InterPro" id="IPR005158">
    <property type="entry name" value="BTAD"/>
</dbReference>
<dbReference type="InterPro" id="IPR011990">
    <property type="entry name" value="TPR-like_helical_dom_sf"/>
</dbReference>
<dbReference type="PRINTS" id="PR00364">
    <property type="entry name" value="DISEASERSIST"/>
</dbReference>
<evidence type="ECO:0000259" key="7">
    <source>
        <dbReference type="SMART" id="SM01043"/>
    </source>
</evidence>
<comment type="similarity">
    <text evidence="1">Belongs to the AfsR/DnrI/RedD regulatory family.</text>
</comment>
<keyword evidence="9" id="KW-1185">Reference proteome</keyword>
<dbReference type="SMART" id="SM00862">
    <property type="entry name" value="Trans_reg_C"/>
    <property type="match status" value="1"/>
</dbReference>
<evidence type="ECO:0000313" key="8">
    <source>
        <dbReference type="EMBL" id="RZS36410.1"/>
    </source>
</evidence>
<dbReference type="Proteomes" id="UP000294257">
    <property type="component" value="Unassembled WGS sequence"/>
</dbReference>
<protein>
    <submittedName>
        <fullName evidence="8">DNA-binding SARP family transcriptional activator</fullName>
    </submittedName>
</protein>
<evidence type="ECO:0000313" key="9">
    <source>
        <dbReference type="Proteomes" id="UP000294257"/>
    </source>
</evidence>
<reference evidence="8 9" key="1">
    <citation type="submission" date="2019-02" db="EMBL/GenBank/DDBJ databases">
        <title>Genomic Encyclopedia of Type Strains, Phase IV (KMG-IV): sequencing the most valuable type-strain genomes for metagenomic binning, comparative biology and taxonomic classification.</title>
        <authorList>
            <person name="Goeker M."/>
        </authorList>
    </citation>
    <scope>NUCLEOTIDE SEQUENCE [LARGE SCALE GENOMIC DNA]</scope>
    <source>
        <strain evidence="8 9">DSM 101727</strain>
    </source>
</reference>
<dbReference type="EMBL" id="SGWQ01000007">
    <property type="protein sequence ID" value="RZS36410.1"/>
    <property type="molecule type" value="Genomic_DNA"/>
</dbReference>
<dbReference type="InterPro" id="IPR036388">
    <property type="entry name" value="WH-like_DNA-bd_sf"/>
</dbReference>
<dbReference type="SMART" id="SM01043">
    <property type="entry name" value="BTAD"/>
    <property type="match status" value="1"/>
</dbReference>
<evidence type="ECO:0000256" key="2">
    <source>
        <dbReference type="ARBA" id="ARBA00023015"/>
    </source>
</evidence>
<dbReference type="GO" id="GO:0043531">
    <property type="term" value="F:ADP binding"/>
    <property type="evidence" value="ECO:0007669"/>
    <property type="project" value="InterPro"/>
</dbReference>
<dbReference type="PANTHER" id="PTHR35807:SF1">
    <property type="entry name" value="TRANSCRIPTIONAL REGULATOR REDD"/>
    <property type="match status" value="1"/>
</dbReference>
<feature type="region of interest" description="Disordered" evidence="5">
    <location>
        <begin position="721"/>
        <end position="826"/>
    </location>
</feature>
<dbReference type="InterPro" id="IPR051677">
    <property type="entry name" value="AfsR-DnrI-RedD_regulator"/>
</dbReference>
<proteinExistence type="inferred from homology"/>
<organism evidence="8 9">
    <name type="scientific">Herbihabitans rhizosphaerae</name>
    <dbReference type="NCBI Taxonomy" id="1872711"/>
    <lineage>
        <taxon>Bacteria</taxon>
        <taxon>Bacillati</taxon>
        <taxon>Actinomycetota</taxon>
        <taxon>Actinomycetes</taxon>
        <taxon>Pseudonocardiales</taxon>
        <taxon>Pseudonocardiaceae</taxon>
        <taxon>Herbihabitans</taxon>
    </lineage>
</organism>